<dbReference type="eggNOG" id="ENOG502SXI2">
    <property type="taxonomic scope" value="Eukaryota"/>
</dbReference>
<protein>
    <submittedName>
        <fullName evidence="2">Predicted protein</fullName>
    </submittedName>
</protein>
<dbReference type="Proteomes" id="UP000006671">
    <property type="component" value="Unassembled WGS sequence"/>
</dbReference>
<feature type="compositionally biased region" description="Low complexity" evidence="1">
    <location>
        <begin position="28"/>
        <end position="47"/>
    </location>
</feature>
<dbReference type="GeneID" id="8864030"/>
<evidence type="ECO:0000313" key="3">
    <source>
        <dbReference type="Proteomes" id="UP000006671"/>
    </source>
</evidence>
<gene>
    <name evidence="2" type="ORF">NAEGRDRAFT_77844</name>
</gene>
<name>D2UX75_NAEGR</name>
<feature type="compositionally biased region" description="Basic and acidic residues" evidence="1">
    <location>
        <begin position="1"/>
        <end position="21"/>
    </location>
</feature>
<dbReference type="KEGG" id="ngr:NAEGRDRAFT_77844"/>
<accession>D2UX75</accession>
<proteinExistence type="predicted"/>
<feature type="region of interest" description="Disordered" evidence="1">
    <location>
        <begin position="1"/>
        <end position="47"/>
    </location>
</feature>
<dbReference type="OrthoDB" id="10255137at2759"/>
<evidence type="ECO:0000256" key="1">
    <source>
        <dbReference type="SAM" id="MobiDB-lite"/>
    </source>
</evidence>
<dbReference type="AlphaFoldDB" id="D2UX75"/>
<dbReference type="EMBL" id="GG738845">
    <property type="protein sequence ID" value="EFC50880.1"/>
    <property type="molecule type" value="Genomic_DNA"/>
</dbReference>
<dbReference type="RefSeq" id="XP_002683624.1">
    <property type="nucleotide sequence ID" value="XM_002683578.1"/>
</dbReference>
<dbReference type="OMA" id="FKDPRET"/>
<evidence type="ECO:0000313" key="2">
    <source>
        <dbReference type="EMBL" id="EFC50880.1"/>
    </source>
</evidence>
<keyword evidence="3" id="KW-1185">Reference proteome</keyword>
<dbReference type="VEuPathDB" id="AmoebaDB:NAEGRDRAFT_77844"/>
<organism evidence="3">
    <name type="scientific">Naegleria gruberi</name>
    <name type="common">Amoeba</name>
    <dbReference type="NCBI Taxonomy" id="5762"/>
    <lineage>
        <taxon>Eukaryota</taxon>
        <taxon>Discoba</taxon>
        <taxon>Heterolobosea</taxon>
        <taxon>Tetramitia</taxon>
        <taxon>Eutetramitia</taxon>
        <taxon>Vahlkampfiidae</taxon>
        <taxon>Naegleria</taxon>
    </lineage>
</organism>
<reference evidence="2 3" key="1">
    <citation type="journal article" date="2010" name="Cell">
        <title>The genome of Naegleria gruberi illuminates early eukaryotic versatility.</title>
        <authorList>
            <person name="Fritz-Laylin L.K."/>
            <person name="Prochnik S.E."/>
            <person name="Ginger M.L."/>
            <person name="Dacks J.B."/>
            <person name="Carpenter M.L."/>
            <person name="Field M.C."/>
            <person name="Kuo A."/>
            <person name="Paredez A."/>
            <person name="Chapman J."/>
            <person name="Pham J."/>
            <person name="Shu S."/>
            <person name="Neupane R."/>
            <person name="Cipriano M."/>
            <person name="Mancuso J."/>
            <person name="Tu H."/>
            <person name="Salamov A."/>
            <person name="Lindquist E."/>
            <person name="Shapiro H."/>
            <person name="Lucas S."/>
            <person name="Grigoriev I.V."/>
            <person name="Cande W.Z."/>
            <person name="Fulton C."/>
            <person name="Rokhsar D.S."/>
            <person name="Dawson S.C."/>
        </authorList>
    </citation>
    <scope>NUCLEOTIDE SEQUENCE [LARGE SCALE GENOMIC DNA]</scope>
    <source>
        <strain evidence="2 3">NEG-M</strain>
    </source>
</reference>
<sequence length="436" mass="49607">MGSKNSKRDGRDDINNIETKHNIATQPTNSNTTSTTTTTSNTNNNTTQQQWEEILKFPLPSLGDMKKIVEEKLLTNDIYSAKLKHNRPLLEKFRDALCVKDELIKTYLTTDWAETKKLTMEMMSQCERSTSALQSTVSQSTAVADVGVVTNNEVDDEDELGVVEQEENPDIINMGQAKIKIKFIVSEVSHTASKRAIRRLISPVVSAFDDTFPELGMFHSALLIGPWKLEYNNSALCVPRKCVSTASLITADLGSITLDESLDVLVSKLADVIIRWNTLMFYKDHGGTGKFGNCQDFVDSVLHAIGVSKDKLYQGPMAEFLKDMRTRGKCDLVFKMDSAFKKKFNRAESEKVFKTHLELDTFVSELFDIDHQFDRNHPLEYNFLKSFDRSFWLKHLRFPEEHKPLQKEETDDEGVVVQVCNCPFKDPRETYSIVFN</sequence>
<dbReference type="InParanoid" id="D2UX75"/>